<dbReference type="InterPro" id="IPR003593">
    <property type="entry name" value="AAA+_ATPase"/>
</dbReference>
<reference evidence="2" key="2">
    <citation type="submission" date="2025-09" db="UniProtKB">
        <authorList>
            <consortium name="Ensembl"/>
        </authorList>
    </citation>
    <scope>IDENTIFICATION</scope>
</reference>
<dbReference type="Ensembl" id="ENSJHYT00000001574.1">
    <property type="protein sequence ID" value="ENSJHYP00000001256.1"/>
    <property type="gene ID" value="ENSJHYG00000001087.1"/>
</dbReference>
<evidence type="ECO:0000313" key="2">
    <source>
        <dbReference type="Ensembl" id="ENSJHYP00000001256.1"/>
    </source>
</evidence>
<reference evidence="2" key="1">
    <citation type="submission" date="2025-08" db="UniProtKB">
        <authorList>
            <consortium name="Ensembl"/>
        </authorList>
    </citation>
    <scope>IDENTIFICATION</scope>
</reference>
<dbReference type="SMART" id="SM00382">
    <property type="entry name" value="AAA"/>
    <property type="match status" value="1"/>
</dbReference>
<accession>A0A8C5IC48</accession>
<name>A0A8C5IC48_JUNHY</name>
<dbReference type="InterPro" id="IPR003959">
    <property type="entry name" value="ATPase_AAA_core"/>
</dbReference>
<dbReference type="AlphaFoldDB" id="A0A8C5IC48"/>
<dbReference type="GO" id="GO:0016887">
    <property type="term" value="F:ATP hydrolysis activity"/>
    <property type="evidence" value="ECO:0007669"/>
    <property type="project" value="InterPro"/>
</dbReference>
<organism evidence="2 3">
    <name type="scientific">Junco hyemalis</name>
    <name type="common">Dark-eyed junco</name>
    <dbReference type="NCBI Taxonomy" id="40217"/>
    <lineage>
        <taxon>Eukaryota</taxon>
        <taxon>Metazoa</taxon>
        <taxon>Chordata</taxon>
        <taxon>Craniata</taxon>
        <taxon>Vertebrata</taxon>
        <taxon>Euteleostomi</taxon>
        <taxon>Archelosauria</taxon>
        <taxon>Archosauria</taxon>
        <taxon>Dinosauria</taxon>
        <taxon>Saurischia</taxon>
        <taxon>Theropoda</taxon>
        <taxon>Coelurosauria</taxon>
        <taxon>Aves</taxon>
        <taxon>Neognathae</taxon>
        <taxon>Neoaves</taxon>
        <taxon>Telluraves</taxon>
        <taxon>Australaves</taxon>
        <taxon>Passeriformes</taxon>
        <taxon>Passerellidae</taxon>
        <taxon>Junco</taxon>
    </lineage>
</organism>
<dbReference type="GO" id="GO:0006508">
    <property type="term" value="P:proteolysis"/>
    <property type="evidence" value="ECO:0007669"/>
    <property type="project" value="InterPro"/>
</dbReference>
<dbReference type="GO" id="GO:0004222">
    <property type="term" value="F:metalloendopeptidase activity"/>
    <property type="evidence" value="ECO:0007669"/>
    <property type="project" value="InterPro"/>
</dbReference>
<dbReference type="Pfam" id="PF01434">
    <property type="entry name" value="Peptidase_M41"/>
    <property type="match status" value="1"/>
</dbReference>
<dbReference type="Pfam" id="PF00004">
    <property type="entry name" value="AAA"/>
    <property type="match status" value="1"/>
</dbReference>
<protein>
    <recommendedName>
        <fullName evidence="1">AAA+ ATPase domain-containing protein</fullName>
    </recommendedName>
</protein>
<dbReference type="SUPFAM" id="SSF140990">
    <property type="entry name" value="FtsH protease domain-like"/>
    <property type="match status" value="1"/>
</dbReference>
<dbReference type="PANTHER" id="PTHR23076:SF97">
    <property type="entry name" value="ATP-DEPENDENT ZINC METALLOPROTEASE YME1L1"/>
    <property type="match status" value="1"/>
</dbReference>
<dbReference type="GO" id="GO:0005739">
    <property type="term" value="C:mitochondrion"/>
    <property type="evidence" value="ECO:0007669"/>
    <property type="project" value="TreeGrafter"/>
</dbReference>
<dbReference type="GO" id="GO:0005524">
    <property type="term" value="F:ATP binding"/>
    <property type="evidence" value="ECO:0007669"/>
    <property type="project" value="InterPro"/>
</dbReference>
<keyword evidence="3" id="KW-1185">Reference proteome</keyword>
<dbReference type="Gene3D" id="3.40.50.300">
    <property type="entry name" value="P-loop containing nucleotide triphosphate hydrolases"/>
    <property type="match status" value="1"/>
</dbReference>
<dbReference type="InterPro" id="IPR027417">
    <property type="entry name" value="P-loop_NTPase"/>
</dbReference>
<dbReference type="Proteomes" id="UP000694408">
    <property type="component" value="Unplaced"/>
</dbReference>
<dbReference type="PANTHER" id="PTHR23076">
    <property type="entry name" value="METALLOPROTEASE M41 FTSH"/>
    <property type="match status" value="1"/>
</dbReference>
<dbReference type="Gene3D" id="1.20.58.760">
    <property type="entry name" value="Peptidase M41"/>
    <property type="match status" value="1"/>
</dbReference>
<dbReference type="SUPFAM" id="SSF52540">
    <property type="entry name" value="P-loop containing nucleoside triphosphate hydrolases"/>
    <property type="match status" value="1"/>
</dbReference>
<evidence type="ECO:0000313" key="3">
    <source>
        <dbReference type="Proteomes" id="UP000694408"/>
    </source>
</evidence>
<dbReference type="InterPro" id="IPR000642">
    <property type="entry name" value="Peptidase_M41"/>
</dbReference>
<dbReference type="GO" id="GO:0004176">
    <property type="term" value="F:ATP-dependent peptidase activity"/>
    <property type="evidence" value="ECO:0007669"/>
    <property type="project" value="InterPro"/>
</dbReference>
<dbReference type="OMA" id="YCKRISF"/>
<evidence type="ECO:0000259" key="1">
    <source>
        <dbReference type="SMART" id="SM00382"/>
    </source>
</evidence>
<dbReference type="InterPro" id="IPR037219">
    <property type="entry name" value="Peptidase_M41-like"/>
</dbReference>
<proteinExistence type="predicted"/>
<sequence>DNLTNKLHSSTFLVNSSSLISLISSPDNTLISSNPVALQTALAAGSLSPVNTLTVTPKFLRPSKASLAEALGVSSKHIYPAKTKSDSSDTVIVSLSVSLVAINIVLLPFKDSLSAVSLILETKMENKIKDFLPNVFGYDTIKKQLKEVYDQYMDRLRDGKDISDLPKGFVFYGEPGNGKTLICREFSKIFNCPVINLQCDLDNINKEIVDAYTKARKNKLSIVIVDEIDNLLGLNCWGEVDPKFLRAFQSQMDGFDKNTSVITLATSNSSPQDWPESLVRVGRLEKKYCMSSSTIVEDLIDGFSKKYNVPVTADEKEELKYEFKKINIAKIESIFSQASIKYGEKTKLNDILKILDEMDLVDHNHEEPDNIERMTAIHEAGHALYLQSYCKRISFLRTRIVDNINAETLSSDKFSTERLDRETLEESIDTSLAGIASEKLILGKYDVGGGSDLTKALKLIDNLLCRGSILDPSCHYAHSEEISYLLKFKYERIKRKYLKSEFNKVYKQLKKEKKQIIKIADFMQKNIGINSIQLKELLSD</sequence>
<feature type="domain" description="AAA+ ATPase" evidence="1">
    <location>
        <begin position="165"/>
        <end position="294"/>
    </location>
</feature>